<accession>A0ABY6CPF2</accession>
<evidence type="ECO:0000313" key="4">
    <source>
        <dbReference type="Proteomes" id="UP001065174"/>
    </source>
</evidence>
<organism evidence="3 4">
    <name type="scientific">Reichenbachiella agarivorans</name>
    <dbReference type="NCBI Taxonomy" id="2979464"/>
    <lineage>
        <taxon>Bacteria</taxon>
        <taxon>Pseudomonadati</taxon>
        <taxon>Bacteroidota</taxon>
        <taxon>Cytophagia</taxon>
        <taxon>Cytophagales</taxon>
        <taxon>Reichenbachiellaceae</taxon>
        <taxon>Reichenbachiella</taxon>
    </lineage>
</organism>
<dbReference type="InterPro" id="IPR012338">
    <property type="entry name" value="Beta-lactam/transpept-like"/>
</dbReference>
<evidence type="ECO:0000259" key="2">
    <source>
        <dbReference type="Pfam" id="PF00144"/>
    </source>
</evidence>
<name>A0ABY6CPF2_9BACT</name>
<dbReference type="GO" id="GO:0016787">
    <property type="term" value="F:hydrolase activity"/>
    <property type="evidence" value="ECO:0007669"/>
    <property type="project" value="UniProtKB-KW"/>
</dbReference>
<dbReference type="Proteomes" id="UP001065174">
    <property type="component" value="Chromosome"/>
</dbReference>
<sequence length="867" mass="99693">MYIAWNKSKSHLPVIYYDFQDFGDYNQRVALEGLILTYGIGAVYLSDGNYEAVREWIQNIQHVAETPPLFVAKAKGVFELPFGQLESLPDDEVVECLRDNVMVKQLAENNASLLHGMGVGLLHFDRFPSYYGDAEAGKVLQYLQTLQDRGIHLSFGNDCAEFIGKYQDEINWTKVDWLESRAIADEALTKKKLRRRFLRETDFDGLIIETFEMGSLLDSKKNQWVLGMSALVVNEHMSSHQILNQLLDSEVMKKSYFKEAVKRYYDRWHQLESIQPVIEPFSEKLFAKLAYQFTTATVTLVKDDKDYFPIRDLRSNQFYSFSSSRNKKEFYHMTDLYKSSHKMDLSQLLLPVDSLLRLFPAKSNLLVDLSSVIHLRDIQVYLERLLLLEDYHQVGVLYQGAQSNIRYLDQLSTLMWSPDMSMATMNVMVQMVFGAMDIKGQLPSYLTLSGKRLGVPRESLRRLSYIDPSLLGVDVSKLAMIDSLVVYDIREQSFPGCQILMVKNGAVVYSKTFGYLTYDSLEEVKWDYLYDIASVTKTTVTVPVIMNEVAHGGLDLNGRLGDYSDRYRVSDKSNLRLTDLLSHQAGLKSYIPFWQHASYIADSADFFYKKSLKRNKYEYSKINWSDSISTWIGQSSFNSLKNSDSTYRYLYSDLGFMIMKDIVEEREKITIDHLVDSLVFAPLSMDHTLYNPLRFFPESQIAPTELDGSFRNSLLRGQVHDRNAALLGGVSGHAGLFSNSNDLAKYMEMMLQQGYYGGQQVFDSVLVQTFTEINNVKYSRALGWDKPRRSVGNTSKYASDQAFGHTGFTGTSVWADPEYDMVYIFLSNRIYPDPQNYKLIRNNTRTKIHDLMYESILSEDKVVNHEM</sequence>
<feature type="domain" description="Beta-lactamase-related" evidence="2">
    <location>
        <begin position="488"/>
        <end position="835"/>
    </location>
</feature>
<keyword evidence="1 3" id="KW-0378">Hydrolase</keyword>
<protein>
    <submittedName>
        <fullName evidence="3">Serine hydrolase</fullName>
    </submittedName>
</protein>
<dbReference type="Gene3D" id="3.40.710.10">
    <property type="entry name" value="DD-peptidase/beta-lactamase superfamily"/>
    <property type="match status" value="1"/>
</dbReference>
<evidence type="ECO:0000313" key="3">
    <source>
        <dbReference type="EMBL" id="UXP32390.1"/>
    </source>
</evidence>
<dbReference type="RefSeq" id="WP_262309825.1">
    <property type="nucleotide sequence ID" value="NZ_CP106679.1"/>
</dbReference>
<dbReference type="InterPro" id="IPR050789">
    <property type="entry name" value="Diverse_Enzym_Activities"/>
</dbReference>
<dbReference type="PANTHER" id="PTHR43283:SF11">
    <property type="entry name" value="BETA-LACTAMASE-RELATED DOMAIN-CONTAINING PROTEIN"/>
    <property type="match status" value="1"/>
</dbReference>
<gene>
    <name evidence="3" type="ORF">N6H18_00175</name>
</gene>
<reference evidence="3" key="1">
    <citation type="submission" date="2022-09" db="EMBL/GenBank/DDBJ databases">
        <title>Comparative genomics and taxonomic characterization of three novel marine species of genus Reichenbachiella exhibiting antioxidant and polysaccharide degradation activities.</title>
        <authorList>
            <person name="Muhammad N."/>
            <person name="Lee Y.-J."/>
            <person name="Ko J."/>
            <person name="Kim S.-G."/>
        </authorList>
    </citation>
    <scope>NUCLEOTIDE SEQUENCE</scope>
    <source>
        <strain evidence="3">BKB1-1</strain>
    </source>
</reference>
<proteinExistence type="predicted"/>
<dbReference type="InterPro" id="IPR001466">
    <property type="entry name" value="Beta-lactam-related"/>
</dbReference>
<dbReference type="Pfam" id="PF00144">
    <property type="entry name" value="Beta-lactamase"/>
    <property type="match status" value="1"/>
</dbReference>
<evidence type="ECO:0000256" key="1">
    <source>
        <dbReference type="ARBA" id="ARBA00022801"/>
    </source>
</evidence>
<dbReference type="SUPFAM" id="SSF56601">
    <property type="entry name" value="beta-lactamase/transpeptidase-like"/>
    <property type="match status" value="1"/>
</dbReference>
<keyword evidence="4" id="KW-1185">Reference proteome</keyword>
<dbReference type="EMBL" id="CP106679">
    <property type="protein sequence ID" value="UXP32390.1"/>
    <property type="molecule type" value="Genomic_DNA"/>
</dbReference>
<dbReference type="PANTHER" id="PTHR43283">
    <property type="entry name" value="BETA-LACTAMASE-RELATED"/>
    <property type="match status" value="1"/>
</dbReference>